<evidence type="ECO:0000313" key="1">
    <source>
        <dbReference type="EMBL" id="APO72390.1"/>
    </source>
</evidence>
<gene>
    <name evidence="1" type="ORF">IE4872_PD01873</name>
</gene>
<reference evidence="1 2" key="1">
    <citation type="submission" date="2016-09" db="EMBL/GenBank/DDBJ databases">
        <title>The complete genome sequences of Rhizobium gallicum, symbiovars gallicum and phaseoli, symbionts associated to common bean (Phaseolus vulgaris).</title>
        <authorList>
            <person name="Bustos P."/>
            <person name="Santamaria R.I."/>
            <person name="Perez-Carrascal O.M."/>
            <person name="Juarez S."/>
            <person name="Lozano L."/>
            <person name="Martinez-Flores I."/>
            <person name="Martinez-Romero E."/>
            <person name="Cevallos M."/>
            <person name="Romero D."/>
            <person name="Davila G."/>
            <person name="Gonzalez V."/>
        </authorList>
    </citation>
    <scope>NUCLEOTIDE SEQUENCE [LARGE SCALE GENOMIC DNA]</scope>
    <source>
        <strain evidence="1 2">IE4872</strain>
        <plasmid evidence="2">prgalie4872d</plasmid>
    </source>
</reference>
<dbReference type="Proteomes" id="UP000184749">
    <property type="component" value="Plasmid pRgalIE4872d"/>
</dbReference>
<geneLocation type="plasmid" evidence="2">
    <name>prgalie4872d</name>
</geneLocation>
<organism evidence="1 2">
    <name type="scientific">Rhizobium gallicum</name>
    <dbReference type="NCBI Taxonomy" id="56730"/>
    <lineage>
        <taxon>Bacteria</taxon>
        <taxon>Pseudomonadati</taxon>
        <taxon>Pseudomonadota</taxon>
        <taxon>Alphaproteobacteria</taxon>
        <taxon>Hyphomicrobiales</taxon>
        <taxon>Rhizobiaceae</taxon>
        <taxon>Rhizobium/Agrobacterium group</taxon>
        <taxon>Rhizobium</taxon>
    </lineage>
</organism>
<accession>A0A1L5NWW7</accession>
<proteinExistence type="predicted"/>
<keyword evidence="1" id="KW-0614">Plasmid</keyword>
<protein>
    <submittedName>
        <fullName evidence="1">Uncharacterized protein</fullName>
    </submittedName>
</protein>
<dbReference type="EMBL" id="CP017105">
    <property type="protein sequence ID" value="APO72390.1"/>
    <property type="molecule type" value="Genomic_DNA"/>
</dbReference>
<dbReference type="AlphaFoldDB" id="A0A1L5NWW7"/>
<name>A0A1L5NWW7_9HYPH</name>
<evidence type="ECO:0000313" key="2">
    <source>
        <dbReference type="Proteomes" id="UP000184749"/>
    </source>
</evidence>
<sequence>MQFTPQGSPSSIHFGTGLTSAAPGSASGLDLVVSGVEAARRQLIGHGVEVSEIFHGAGPGQPPVSGLHPEQRSYFSHAMFSDPEVTERFPGCVDGRMRFPSPADLTSALRRAIGRPRRLRKAARPQAGTGLPVRRIHGPGASRRAVAVMKNGAAVPRHESPLFLYMALQKRSPADTSTIHALGQIGGAVLEGDGLVSA</sequence>